<dbReference type="Proteomes" id="UP000256690">
    <property type="component" value="Unassembled WGS sequence"/>
</dbReference>
<gene>
    <name evidence="4" type="ORF">DSM5745_07927</name>
</gene>
<dbReference type="CDD" id="cd05251">
    <property type="entry name" value="NmrA_like_SDR_a"/>
    <property type="match status" value="1"/>
</dbReference>
<proteinExistence type="inferred from homology"/>
<evidence type="ECO:0000259" key="3">
    <source>
        <dbReference type="Pfam" id="PF05368"/>
    </source>
</evidence>
<reference evidence="4 5" key="1">
    <citation type="journal article" date="2018" name="IMA Fungus">
        <title>IMA Genome-F 9: Draft genome sequence of Annulohypoxylon stygium, Aspergillus mulundensis, Berkeleyomyces basicola (syn. Thielaviopsis basicola), Ceratocystis smalleyi, two Cercospora beticola strains, Coleophoma cylindrospora, Fusarium fracticaudum, Phialophora cf. hyalina, and Morchella septimelata.</title>
        <authorList>
            <person name="Wingfield B.D."/>
            <person name="Bills G.F."/>
            <person name="Dong Y."/>
            <person name="Huang W."/>
            <person name="Nel W.J."/>
            <person name="Swalarsk-Parry B.S."/>
            <person name="Vaghefi N."/>
            <person name="Wilken P.M."/>
            <person name="An Z."/>
            <person name="de Beer Z.W."/>
            <person name="De Vos L."/>
            <person name="Chen L."/>
            <person name="Duong T.A."/>
            <person name="Gao Y."/>
            <person name="Hammerbacher A."/>
            <person name="Kikkert J.R."/>
            <person name="Li Y."/>
            <person name="Li H."/>
            <person name="Li K."/>
            <person name="Li Q."/>
            <person name="Liu X."/>
            <person name="Ma X."/>
            <person name="Naidoo K."/>
            <person name="Pethybridge S.J."/>
            <person name="Sun J."/>
            <person name="Steenkamp E.T."/>
            <person name="van der Nest M.A."/>
            <person name="van Wyk S."/>
            <person name="Wingfield M.J."/>
            <person name="Xiong C."/>
            <person name="Yue Q."/>
            <person name="Zhang X."/>
        </authorList>
    </citation>
    <scope>NUCLEOTIDE SEQUENCE [LARGE SCALE GENOMIC DNA]</scope>
    <source>
        <strain evidence="4 5">DSM 5745</strain>
    </source>
</reference>
<sequence>MAKKTIVVVGATGQQGGSVITAIRASPTLSKQYTIKGTTRDLTKPAAQDLIKKGIEIVPADINDPSSLRAAFSGASIVFANSITIYDGHTLKHEIQQGRAMADAAVAAGVPAIIYSTLPHAGNISNGELKAMGHFDGKAEVEAYIRTLPIRSAFVAPGSFMSNFFDSMAPRPDYTEEGAYVIAMPVPAETKLPLIDTAGDLGKWVAAILEDFDQFEGKVLCCATRLYSFSEIVEILSRLSGKKIVYRQVPVDVWKGFLPPLMAEHIADMIRFFYEFGYFGEDTEGKVAWSAEMAGVDGRLTTLEEFIGRNPLKL</sequence>
<keyword evidence="5" id="KW-1185">Reference proteome</keyword>
<dbReference type="InterPro" id="IPR051164">
    <property type="entry name" value="NmrA-like_oxidored"/>
</dbReference>
<comment type="caution">
    <text evidence="4">The sequence shown here is derived from an EMBL/GenBank/DDBJ whole genome shotgun (WGS) entry which is preliminary data.</text>
</comment>
<evidence type="ECO:0000256" key="1">
    <source>
        <dbReference type="ARBA" id="ARBA00006328"/>
    </source>
</evidence>
<dbReference type="PANTHER" id="PTHR42748">
    <property type="entry name" value="NITROGEN METABOLITE REPRESSION PROTEIN NMRA FAMILY MEMBER"/>
    <property type="match status" value="1"/>
</dbReference>
<dbReference type="InterPro" id="IPR008030">
    <property type="entry name" value="NmrA-like"/>
</dbReference>
<dbReference type="RefSeq" id="XP_026601975.1">
    <property type="nucleotide sequence ID" value="XM_026749943.1"/>
</dbReference>
<dbReference type="Gene3D" id="3.40.50.720">
    <property type="entry name" value="NAD(P)-binding Rossmann-like Domain"/>
    <property type="match status" value="1"/>
</dbReference>
<dbReference type="STRING" id="1810919.A0A3D8RFD2"/>
<dbReference type="GO" id="GO:0005634">
    <property type="term" value="C:nucleus"/>
    <property type="evidence" value="ECO:0007669"/>
    <property type="project" value="TreeGrafter"/>
</dbReference>
<dbReference type="Pfam" id="PF05368">
    <property type="entry name" value="NmrA"/>
    <property type="match status" value="1"/>
</dbReference>
<name>A0A3D8RFD2_9EURO</name>
<evidence type="ECO:0000313" key="5">
    <source>
        <dbReference type="Proteomes" id="UP000256690"/>
    </source>
</evidence>
<dbReference type="PANTHER" id="PTHR42748:SF11">
    <property type="entry name" value="NMRA-LIKE DOMAIN-CONTAINING PROTEIN"/>
    <property type="match status" value="1"/>
</dbReference>
<accession>A0A3D8RFD2</accession>
<dbReference type="SUPFAM" id="SSF51735">
    <property type="entry name" value="NAD(P)-binding Rossmann-fold domains"/>
    <property type="match status" value="1"/>
</dbReference>
<keyword evidence="2" id="KW-0521">NADP</keyword>
<dbReference type="AlphaFoldDB" id="A0A3D8RFD2"/>
<dbReference type="InterPro" id="IPR036291">
    <property type="entry name" value="NAD(P)-bd_dom_sf"/>
</dbReference>
<evidence type="ECO:0000313" key="4">
    <source>
        <dbReference type="EMBL" id="RDW72755.1"/>
    </source>
</evidence>
<evidence type="ECO:0000256" key="2">
    <source>
        <dbReference type="ARBA" id="ARBA00022857"/>
    </source>
</evidence>
<protein>
    <recommendedName>
        <fullName evidence="3">NmrA-like domain-containing protein</fullName>
    </recommendedName>
</protein>
<dbReference type="OrthoDB" id="3358371at2759"/>
<comment type="similarity">
    <text evidence="1">Belongs to the NmrA-type oxidoreductase family.</text>
</comment>
<dbReference type="Gene3D" id="3.90.25.10">
    <property type="entry name" value="UDP-galactose 4-epimerase, domain 1"/>
    <property type="match status" value="1"/>
</dbReference>
<dbReference type="GeneID" id="38118297"/>
<dbReference type="EMBL" id="PVWQ01000009">
    <property type="protein sequence ID" value="RDW72755.1"/>
    <property type="molecule type" value="Genomic_DNA"/>
</dbReference>
<feature type="domain" description="NmrA-like" evidence="3">
    <location>
        <begin position="3"/>
        <end position="307"/>
    </location>
</feature>
<organism evidence="4 5">
    <name type="scientific">Aspergillus mulundensis</name>
    <dbReference type="NCBI Taxonomy" id="1810919"/>
    <lineage>
        <taxon>Eukaryota</taxon>
        <taxon>Fungi</taxon>
        <taxon>Dikarya</taxon>
        <taxon>Ascomycota</taxon>
        <taxon>Pezizomycotina</taxon>
        <taxon>Eurotiomycetes</taxon>
        <taxon>Eurotiomycetidae</taxon>
        <taxon>Eurotiales</taxon>
        <taxon>Aspergillaceae</taxon>
        <taxon>Aspergillus</taxon>
        <taxon>Aspergillus subgen. Nidulantes</taxon>
    </lineage>
</organism>